<dbReference type="Gene3D" id="1.25.40.10">
    <property type="entry name" value="Tetratricopeptide repeat domain"/>
    <property type="match status" value="1"/>
</dbReference>
<dbReference type="InterPro" id="IPR019734">
    <property type="entry name" value="TPR_rpt"/>
</dbReference>
<reference evidence="3" key="1">
    <citation type="submission" date="2017-02" db="EMBL/GenBank/DDBJ databases">
        <authorList>
            <person name="Regsiter A."/>
            <person name="William W."/>
        </authorList>
    </citation>
    <scope>NUCLEOTIDE SEQUENCE</scope>
    <source>
        <strain evidence="3">BdmA 4</strain>
    </source>
</reference>
<keyword evidence="2" id="KW-0812">Transmembrane</keyword>
<protein>
    <submittedName>
        <fullName evidence="3">Putative TPR repeat-containing protein</fullName>
    </submittedName>
</protein>
<accession>A0A3P3XU75</accession>
<feature type="compositionally biased region" description="Basic and acidic residues" evidence="1">
    <location>
        <begin position="7"/>
        <end position="21"/>
    </location>
</feature>
<dbReference type="Pfam" id="PF13432">
    <property type="entry name" value="TPR_16"/>
    <property type="match status" value="1"/>
</dbReference>
<evidence type="ECO:0000256" key="1">
    <source>
        <dbReference type="SAM" id="MobiDB-lite"/>
    </source>
</evidence>
<dbReference type="AlphaFoldDB" id="A0A3P3XU75"/>
<dbReference type="EMBL" id="FWDO01000007">
    <property type="protein sequence ID" value="SLM19634.1"/>
    <property type="molecule type" value="Genomic_DNA"/>
</dbReference>
<name>A0A3P3XU75_9SPIR</name>
<organism evidence="3">
    <name type="scientific">uncultured spirochete</name>
    <dbReference type="NCBI Taxonomy" id="156406"/>
    <lineage>
        <taxon>Bacteria</taxon>
        <taxon>Pseudomonadati</taxon>
        <taxon>Spirochaetota</taxon>
        <taxon>Spirochaetia</taxon>
        <taxon>Spirochaetales</taxon>
        <taxon>environmental samples</taxon>
    </lineage>
</organism>
<gene>
    <name evidence="3" type="ORF">SPIRO4BDMA_70056</name>
</gene>
<sequence length="243" mass="26405">MSQQEKQPQKDTNVPKKQTEKKTFSEKLTNFISVHRILIISIGVAVVLAIAGVGIYTAVSGNIASASSRAMDLADQKLQAWSQETDEQKKADAEKSLVADLDSIAKKWPRTLAAQRALLRKGAILSQKKDYAEAEKVALDAFARNKKSYAAPLALELAAVSAEEAGNTDAALAHYTALTKDYLKDNPIAPAALFNLGRLQEGKKDYKAAVTSYNQVISSFGDSDWSMLAKNRVIYLKSQGLAD</sequence>
<dbReference type="SMART" id="SM00028">
    <property type="entry name" value="TPR"/>
    <property type="match status" value="2"/>
</dbReference>
<proteinExistence type="predicted"/>
<dbReference type="SUPFAM" id="SSF48452">
    <property type="entry name" value="TPR-like"/>
    <property type="match status" value="1"/>
</dbReference>
<evidence type="ECO:0000313" key="3">
    <source>
        <dbReference type="EMBL" id="SLM19634.1"/>
    </source>
</evidence>
<evidence type="ECO:0000256" key="2">
    <source>
        <dbReference type="SAM" id="Phobius"/>
    </source>
</evidence>
<keyword evidence="2" id="KW-1133">Transmembrane helix</keyword>
<feature type="region of interest" description="Disordered" evidence="1">
    <location>
        <begin position="1"/>
        <end position="21"/>
    </location>
</feature>
<dbReference type="InterPro" id="IPR011990">
    <property type="entry name" value="TPR-like_helical_dom_sf"/>
</dbReference>
<feature type="transmembrane region" description="Helical" evidence="2">
    <location>
        <begin position="37"/>
        <end position="59"/>
    </location>
</feature>
<keyword evidence="2" id="KW-0472">Membrane</keyword>